<dbReference type="InterPro" id="IPR001296">
    <property type="entry name" value="Glyco_trans_1"/>
</dbReference>
<keyword evidence="2" id="KW-0328">Glycosyltransferase</keyword>
<evidence type="ECO:0000313" key="2">
    <source>
        <dbReference type="EMBL" id="MFD2740086.1"/>
    </source>
</evidence>
<name>A0ABW5U2E5_9RHOB</name>
<keyword evidence="3" id="KW-1185">Reference proteome</keyword>
<comment type="caution">
    <text evidence="2">The sequence shown here is derived from an EMBL/GenBank/DDBJ whole genome shotgun (WGS) entry which is preliminary data.</text>
</comment>
<accession>A0ABW5U2E5</accession>
<gene>
    <name evidence="2" type="ORF">ACFSUD_10930</name>
</gene>
<organism evidence="2 3">
    <name type="scientific">Sulfitobacter aestuarii</name>
    <dbReference type="NCBI Taxonomy" id="2161676"/>
    <lineage>
        <taxon>Bacteria</taxon>
        <taxon>Pseudomonadati</taxon>
        <taxon>Pseudomonadota</taxon>
        <taxon>Alphaproteobacteria</taxon>
        <taxon>Rhodobacterales</taxon>
        <taxon>Roseobacteraceae</taxon>
        <taxon>Sulfitobacter</taxon>
    </lineage>
</organism>
<reference evidence="3" key="1">
    <citation type="journal article" date="2019" name="Int. J. Syst. Evol. Microbiol.">
        <title>The Global Catalogue of Microorganisms (GCM) 10K type strain sequencing project: providing services to taxonomists for standard genome sequencing and annotation.</title>
        <authorList>
            <consortium name="The Broad Institute Genomics Platform"/>
            <consortium name="The Broad Institute Genome Sequencing Center for Infectious Disease"/>
            <person name="Wu L."/>
            <person name="Ma J."/>
        </authorList>
    </citation>
    <scope>NUCLEOTIDE SEQUENCE [LARGE SCALE GENOMIC DNA]</scope>
    <source>
        <strain evidence="3">TISTR 2562</strain>
    </source>
</reference>
<evidence type="ECO:0000313" key="3">
    <source>
        <dbReference type="Proteomes" id="UP001597474"/>
    </source>
</evidence>
<dbReference type="RefSeq" id="WP_386374311.1">
    <property type="nucleotide sequence ID" value="NZ_JBHUMP010000008.1"/>
</dbReference>
<proteinExistence type="predicted"/>
<dbReference type="SUPFAM" id="SSF53756">
    <property type="entry name" value="UDP-Glycosyltransferase/glycogen phosphorylase"/>
    <property type="match status" value="1"/>
</dbReference>
<dbReference type="Proteomes" id="UP001597474">
    <property type="component" value="Unassembled WGS sequence"/>
</dbReference>
<protein>
    <submittedName>
        <fullName evidence="2">Glycosyltransferase</fullName>
        <ecNumber evidence="2">2.4.-.-</ecNumber>
    </submittedName>
</protein>
<dbReference type="Pfam" id="PF00534">
    <property type="entry name" value="Glycos_transf_1"/>
    <property type="match status" value="1"/>
</dbReference>
<dbReference type="PANTHER" id="PTHR12526">
    <property type="entry name" value="GLYCOSYLTRANSFERASE"/>
    <property type="match status" value="1"/>
</dbReference>
<dbReference type="EMBL" id="JBHUMP010000008">
    <property type="protein sequence ID" value="MFD2740086.1"/>
    <property type="molecule type" value="Genomic_DNA"/>
</dbReference>
<feature type="domain" description="Glycosyl transferase family 1" evidence="1">
    <location>
        <begin position="181"/>
        <end position="305"/>
    </location>
</feature>
<dbReference type="GO" id="GO:0016757">
    <property type="term" value="F:glycosyltransferase activity"/>
    <property type="evidence" value="ECO:0007669"/>
    <property type="project" value="UniProtKB-KW"/>
</dbReference>
<keyword evidence="2" id="KW-0808">Transferase</keyword>
<dbReference type="Gene3D" id="3.40.50.2000">
    <property type="entry name" value="Glycogen Phosphorylase B"/>
    <property type="match status" value="1"/>
</dbReference>
<dbReference type="EC" id="2.4.-.-" evidence="2"/>
<sequence length="347" mass="37962">MSYTPLKPRIALVDPMCREGYSPASLTAGGLGGTEATVLRIARALGDDFAFTHYQKGRDRVQDSPAGVLRPLCQIERLDAEAIIVINAWKVAVKLRKAHPDLPIFLWLHVHPGRHNRRMGAALHRAGIAVICVSRSHVAELRDFLSPGPLPDILHVYNPIADGLAPDDTPRRRNRLLYASSPHKGLAEVFARFDRLRRALPELTLALADPGYLRWDAGPVPQNVVSLGTLSHAALIRQMRQSLCLFYPQTGFAETFGLVLAEANAVGTPVLAHAGLGANDEVVSTAGQLLDANDPEAILSRIRAWQAAPPRIVGKPCFRLSQLREDWAGILRTALGVEPEFRQVRVG</sequence>
<evidence type="ECO:0000259" key="1">
    <source>
        <dbReference type="Pfam" id="PF00534"/>
    </source>
</evidence>